<dbReference type="Proteomes" id="UP000199515">
    <property type="component" value="Unassembled WGS sequence"/>
</dbReference>
<evidence type="ECO:0000313" key="1">
    <source>
        <dbReference type="EMBL" id="SDZ09533.1"/>
    </source>
</evidence>
<dbReference type="AlphaFoldDB" id="A0A1H3Q8F0"/>
<proteinExistence type="predicted"/>
<dbReference type="EMBL" id="FNON01000009">
    <property type="protein sequence ID" value="SDZ09533.1"/>
    <property type="molecule type" value="Genomic_DNA"/>
</dbReference>
<evidence type="ECO:0000313" key="2">
    <source>
        <dbReference type="Proteomes" id="UP000199515"/>
    </source>
</evidence>
<reference evidence="1 2" key="1">
    <citation type="submission" date="2016-10" db="EMBL/GenBank/DDBJ databases">
        <authorList>
            <person name="de Groot N.N."/>
        </authorList>
    </citation>
    <scope>NUCLEOTIDE SEQUENCE [LARGE SCALE GENOMIC DNA]</scope>
    <source>
        <strain evidence="1 2">CPCC 202699</strain>
    </source>
</reference>
<name>A0A1H3Q8F0_9PSEU</name>
<accession>A0A1H3Q8F0</accession>
<gene>
    <name evidence="1" type="ORF">SAMN05421504_109167</name>
</gene>
<organism evidence="1 2">
    <name type="scientific">Amycolatopsis xylanica</name>
    <dbReference type="NCBI Taxonomy" id="589385"/>
    <lineage>
        <taxon>Bacteria</taxon>
        <taxon>Bacillati</taxon>
        <taxon>Actinomycetota</taxon>
        <taxon>Actinomycetes</taxon>
        <taxon>Pseudonocardiales</taxon>
        <taxon>Pseudonocardiaceae</taxon>
        <taxon>Amycolatopsis</taxon>
    </lineage>
</organism>
<dbReference type="STRING" id="589385.SAMN05421504_109167"/>
<protein>
    <recommendedName>
        <fullName evidence="3">DUF4034 domain-containing protein</fullName>
    </recommendedName>
</protein>
<evidence type="ECO:0008006" key="3">
    <source>
        <dbReference type="Google" id="ProtNLM"/>
    </source>
</evidence>
<sequence length="350" mass="39186">MKLFGRRAAKPEPDRRTLITGHCYDDLALDAALASLRDGDLRAAQTVLAECRDDPEVRDLRLSNLSEDLVGHVDEIAELAARHDDPELWLLAGEGFVAEAGAIRGAGWASSVGEDRFKMVHRTCAKAIGPLHRAAELLPSDPTPLVALMSAGMLLNASREQQDQVWEEVLRRCPTHYSAHSSRLQILAPKWGGTEEEMMTFAIETARTAPVGDALTAIFPAACFEVYLMAKSRVDSSQWRELERTYFSNERILTLLLAASDRWMSAERPHPRAMHAHNHFAAAFGCAGHSERTFLHLFGTRDRFCTYPWTYLNGKDPQLVYHEMVSEHWPADFHPRSPMDLSPVFPGQES</sequence>
<dbReference type="OrthoDB" id="3284019at2"/>
<keyword evidence="2" id="KW-1185">Reference proteome</keyword>
<dbReference type="RefSeq" id="WP_091296403.1">
    <property type="nucleotide sequence ID" value="NZ_FNON01000009.1"/>
</dbReference>